<reference evidence="4" key="1">
    <citation type="submission" date="2022-10" db="EMBL/GenBank/DDBJ databases">
        <title>Genome assembly of Pristionchus species.</title>
        <authorList>
            <person name="Yoshida K."/>
            <person name="Sommer R.J."/>
        </authorList>
    </citation>
    <scope>NUCLEOTIDE SEQUENCE [LARGE SCALE GENOMIC DNA]</scope>
    <source>
        <strain evidence="4">RS5460</strain>
    </source>
</reference>
<dbReference type="Pfam" id="PF03125">
    <property type="entry name" value="Sre"/>
    <property type="match status" value="1"/>
</dbReference>
<feature type="non-terminal residue" evidence="3">
    <location>
        <position position="1"/>
    </location>
</feature>
<dbReference type="Proteomes" id="UP001328107">
    <property type="component" value="Unassembled WGS sequence"/>
</dbReference>
<feature type="transmembrane region" description="Helical" evidence="2">
    <location>
        <begin position="170"/>
        <end position="188"/>
    </location>
</feature>
<feature type="transmembrane region" description="Helical" evidence="2">
    <location>
        <begin position="59"/>
        <end position="83"/>
    </location>
</feature>
<keyword evidence="2" id="KW-0812">Transmembrane</keyword>
<accession>A0AAN5D8H0</accession>
<evidence type="ECO:0008006" key="5">
    <source>
        <dbReference type="Google" id="ProtNLM"/>
    </source>
</evidence>
<dbReference type="InterPro" id="IPR004151">
    <property type="entry name" value="7TM_GPCR_serpentine_rcpt_Sre"/>
</dbReference>
<keyword evidence="2" id="KW-1133">Transmembrane helix</keyword>
<dbReference type="InterPro" id="IPR052860">
    <property type="entry name" value="NRL-GPCR1"/>
</dbReference>
<dbReference type="GO" id="GO:0007606">
    <property type="term" value="P:sensory perception of chemical stimulus"/>
    <property type="evidence" value="ECO:0007669"/>
    <property type="project" value="InterPro"/>
</dbReference>
<keyword evidence="4" id="KW-1185">Reference proteome</keyword>
<gene>
    <name evidence="3" type="ORF">PMAYCL1PPCAC_27847</name>
</gene>
<feature type="transmembrane region" description="Helical" evidence="2">
    <location>
        <begin position="138"/>
        <end position="164"/>
    </location>
</feature>
<feature type="transmembrane region" description="Helical" evidence="2">
    <location>
        <begin position="228"/>
        <end position="246"/>
    </location>
</feature>
<dbReference type="GO" id="GO:0016020">
    <property type="term" value="C:membrane"/>
    <property type="evidence" value="ECO:0007669"/>
    <property type="project" value="InterPro"/>
</dbReference>
<evidence type="ECO:0000313" key="3">
    <source>
        <dbReference type="EMBL" id="GMR57652.1"/>
    </source>
</evidence>
<feature type="transmembrane region" description="Helical" evidence="2">
    <location>
        <begin position="24"/>
        <end position="47"/>
    </location>
</feature>
<feature type="transmembrane region" description="Helical" evidence="2">
    <location>
        <begin position="95"/>
        <end position="118"/>
    </location>
</feature>
<dbReference type="PANTHER" id="PTHR47521:SF7">
    <property type="entry name" value="SERPENTINE RECEPTOR CLASS EPSILON-6"/>
    <property type="match status" value="1"/>
</dbReference>
<comment type="caution">
    <text evidence="3">The sequence shown here is derived from an EMBL/GenBank/DDBJ whole genome shotgun (WGS) entry which is preliminary data.</text>
</comment>
<comment type="similarity">
    <text evidence="1">Belongs to the nematode receptor-like protein sre family.</text>
</comment>
<organism evidence="3 4">
    <name type="scientific">Pristionchus mayeri</name>
    <dbReference type="NCBI Taxonomy" id="1317129"/>
    <lineage>
        <taxon>Eukaryota</taxon>
        <taxon>Metazoa</taxon>
        <taxon>Ecdysozoa</taxon>
        <taxon>Nematoda</taxon>
        <taxon>Chromadorea</taxon>
        <taxon>Rhabditida</taxon>
        <taxon>Rhabditina</taxon>
        <taxon>Diplogasteromorpha</taxon>
        <taxon>Diplogasteroidea</taxon>
        <taxon>Neodiplogasteridae</taxon>
        <taxon>Pristionchus</taxon>
    </lineage>
</organism>
<proteinExistence type="inferred from homology"/>
<feature type="transmembrane region" description="Helical" evidence="2">
    <location>
        <begin position="266"/>
        <end position="284"/>
    </location>
</feature>
<evidence type="ECO:0000256" key="1">
    <source>
        <dbReference type="ARBA" id="ARBA00006803"/>
    </source>
</evidence>
<dbReference type="AlphaFoldDB" id="A0AAN5D8H0"/>
<keyword evidence="2" id="KW-0472">Membrane</keyword>
<name>A0AAN5D8H0_9BILA</name>
<dbReference type="EMBL" id="BTRK01000006">
    <property type="protein sequence ID" value="GMR57652.1"/>
    <property type="molecule type" value="Genomic_DNA"/>
</dbReference>
<evidence type="ECO:0000256" key="2">
    <source>
        <dbReference type="SAM" id="Phobius"/>
    </source>
</evidence>
<sequence>KTTMFLVNLLTRNDTDRFVPMFEIIYSLELIFIVLALVLATFVVLYIAREPKLPLTIRLRIISAILVDFVHLCSRIGVIHHQYYGPSEYVESSDLIFGSVMREIFLGYITALVAILALDRWVATKAWAWYESGARSTLIFFALQESILFSICAAVAVLVVNEYITDMESIYYFAVIVVFGASCFMIVYRHNLRVMRKMKRGAVVNQYSVARTYQIRENITLLRVFSQIARPLVIVCIPPFAFYPIFTHVPPNIGWDGLRFFSASMYDLWLSLASLVVISCLPYYW</sequence>
<feature type="non-terminal residue" evidence="3">
    <location>
        <position position="285"/>
    </location>
</feature>
<protein>
    <recommendedName>
        <fullName evidence="5">G protein-coupled receptor</fullName>
    </recommendedName>
</protein>
<evidence type="ECO:0000313" key="4">
    <source>
        <dbReference type="Proteomes" id="UP001328107"/>
    </source>
</evidence>
<dbReference type="PANTHER" id="PTHR47521">
    <property type="entry name" value="SERPENTINE RECEPTOR, CLASS E (EPSILON)-RELATED"/>
    <property type="match status" value="1"/>
</dbReference>